<accession>A0A0L0G6A7</accession>
<evidence type="ECO:0000313" key="1">
    <source>
        <dbReference type="EMBL" id="KNC84406.1"/>
    </source>
</evidence>
<name>A0A0L0G6A7_9EUKA</name>
<reference evidence="1 2" key="1">
    <citation type="submission" date="2011-02" db="EMBL/GenBank/DDBJ databases">
        <title>The Genome Sequence of Sphaeroforma arctica JP610.</title>
        <authorList>
            <consortium name="The Broad Institute Genome Sequencing Platform"/>
            <person name="Russ C."/>
            <person name="Cuomo C."/>
            <person name="Young S.K."/>
            <person name="Zeng Q."/>
            <person name="Gargeya S."/>
            <person name="Alvarado L."/>
            <person name="Berlin A."/>
            <person name="Chapman S.B."/>
            <person name="Chen Z."/>
            <person name="Freedman E."/>
            <person name="Gellesch M."/>
            <person name="Goldberg J."/>
            <person name="Griggs A."/>
            <person name="Gujja S."/>
            <person name="Heilman E."/>
            <person name="Heiman D."/>
            <person name="Howarth C."/>
            <person name="Mehta T."/>
            <person name="Neiman D."/>
            <person name="Pearson M."/>
            <person name="Roberts A."/>
            <person name="Saif S."/>
            <person name="Shea T."/>
            <person name="Shenoy N."/>
            <person name="Sisk P."/>
            <person name="Stolte C."/>
            <person name="Sykes S."/>
            <person name="White J."/>
            <person name="Yandava C."/>
            <person name="Burger G."/>
            <person name="Gray M.W."/>
            <person name="Holland P.W.H."/>
            <person name="King N."/>
            <person name="Lang F.B.F."/>
            <person name="Roger A.J."/>
            <person name="Ruiz-Trillo I."/>
            <person name="Haas B."/>
            <person name="Nusbaum C."/>
            <person name="Birren B."/>
        </authorList>
    </citation>
    <scope>NUCLEOTIDE SEQUENCE [LARGE SCALE GENOMIC DNA]</scope>
    <source>
        <strain evidence="1 2">JP610</strain>
    </source>
</reference>
<organism evidence="1 2">
    <name type="scientific">Sphaeroforma arctica JP610</name>
    <dbReference type="NCBI Taxonomy" id="667725"/>
    <lineage>
        <taxon>Eukaryota</taxon>
        <taxon>Ichthyosporea</taxon>
        <taxon>Ichthyophonida</taxon>
        <taxon>Sphaeroforma</taxon>
    </lineage>
</organism>
<evidence type="ECO:0000313" key="2">
    <source>
        <dbReference type="Proteomes" id="UP000054560"/>
    </source>
</evidence>
<dbReference type="Proteomes" id="UP000054560">
    <property type="component" value="Unassembled WGS sequence"/>
</dbReference>
<dbReference type="RefSeq" id="XP_014158308.1">
    <property type="nucleotide sequence ID" value="XM_014302833.1"/>
</dbReference>
<sequence>MYHVAHDKRNWRVVPDAVYKEDEVIGDVGKLYDSTIDEAIDFLSGYPYLKTLDITDFYIDTLEEVYDLAVAVPRLSNLLASNIILPQDKIDLFVDMLPITVVSICGKVPTNMSSLVQFVVPIAKYLLLST</sequence>
<dbReference type="EMBL" id="KQ241766">
    <property type="protein sequence ID" value="KNC84406.1"/>
    <property type="molecule type" value="Genomic_DNA"/>
</dbReference>
<dbReference type="AlphaFoldDB" id="A0A0L0G6A7"/>
<gene>
    <name evidence="1" type="ORF">SARC_03368</name>
</gene>
<keyword evidence="2" id="KW-1185">Reference proteome</keyword>
<dbReference type="GeneID" id="25903872"/>
<proteinExistence type="predicted"/>
<protein>
    <submittedName>
        <fullName evidence="1">Uncharacterized protein</fullName>
    </submittedName>
</protein>